<dbReference type="GO" id="GO:0000981">
    <property type="term" value="F:DNA-binding transcription factor activity, RNA polymerase II-specific"/>
    <property type="evidence" value="ECO:0007669"/>
    <property type="project" value="InterPro"/>
</dbReference>
<reference evidence="7 8" key="1">
    <citation type="journal article" date="2012" name="Eukaryot. Cell">
        <title>Genome sequence of the Trichosporon asahii environmental strain CBS 8904.</title>
        <authorList>
            <person name="Yang R.Y."/>
            <person name="Li H.T."/>
            <person name="Zhu H."/>
            <person name="Zhou G.P."/>
            <person name="Wang M."/>
            <person name="Wang L."/>
        </authorList>
    </citation>
    <scope>NUCLEOTIDE SEQUENCE [LARGE SCALE GENOMIC DNA]</scope>
    <source>
        <strain evidence="7 8">CBS 8904</strain>
    </source>
</reference>
<accession>K1VWM8</accession>
<dbReference type="CDD" id="cd12148">
    <property type="entry name" value="fungal_TF_MHR"/>
    <property type="match status" value="1"/>
</dbReference>
<dbReference type="OrthoDB" id="5419315at2759"/>
<gene>
    <name evidence="7" type="ORF">A1Q2_01885</name>
</gene>
<keyword evidence="3" id="KW-0805">Transcription regulation</keyword>
<evidence type="ECO:0000313" key="8">
    <source>
        <dbReference type="Proteomes" id="UP000006757"/>
    </source>
</evidence>
<keyword evidence="8" id="KW-1185">Reference proteome</keyword>
<dbReference type="PANTHER" id="PTHR47338:SF7">
    <property type="entry name" value="ZN(II)2CYS6 TRANSCRIPTION FACTOR (EUROFUNG)"/>
    <property type="match status" value="1"/>
</dbReference>
<dbReference type="eggNOG" id="ENOG502SIWZ">
    <property type="taxonomic scope" value="Eukaryota"/>
</dbReference>
<evidence type="ECO:0000256" key="3">
    <source>
        <dbReference type="ARBA" id="ARBA00023015"/>
    </source>
</evidence>
<evidence type="ECO:0000313" key="7">
    <source>
        <dbReference type="EMBL" id="EKD03872.1"/>
    </source>
</evidence>
<evidence type="ECO:0000256" key="6">
    <source>
        <dbReference type="SAM" id="MobiDB-lite"/>
    </source>
</evidence>
<feature type="compositionally biased region" description="Basic and acidic residues" evidence="6">
    <location>
        <begin position="440"/>
        <end position="466"/>
    </location>
</feature>
<dbReference type="Proteomes" id="UP000006757">
    <property type="component" value="Unassembled WGS sequence"/>
</dbReference>
<dbReference type="GO" id="GO:0005634">
    <property type="term" value="C:nucleus"/>
    <property type="evidence" value="ECO:0007669"/>
    <property type="project" value="UniProtKB-SubCell"/>
</dbReference>
<keyword evidence="5" id="KW-0539">Nucleus</keyword>
<keyword evidence="2" id="KW-0479">Metal-binding</keyword>
<protein>
    <recommendedName>
        <fullName evidence="9">Transcription factor domain-containing protein</fullName>
    </recommendedName>
</protein>
<dbReference type="EMBL" id="AMBO01000240">
    <property type="protein sequence ID" value="EKD03872.1"/>
    <property type="molecule type" value="Genomic_DNA"/>
</dbReference>
<dbReference type="AlphaFoldDB" id="K1VWM8"/>
<evidence type="ECO:0008006" key="9">
    <source>
        <dbReference type="Google" id="ProtNLM"/>
    </source>
</evidence>
<dbReference type="PANTHER" id="PTHR47338">
    <property type="entry name" value="ZN(II)2CYS6 TRANSCRIPTION FACTOR (EUROFUNG)-RELATED"/>
    <property type="match status" value="1"/>
</dbReference>
<evidence type="ECO:0000256" key="2">
    <source>
        <dbReference type="ARBA" id="ARBA00022723"/>
    </source>
</evidence>
<dbReference type="OMA" id="FAFRATH"/>
<comment type="caution">
    <text evidence="7">The sequence shown here is derived from an EMBL/GenBank/DDBJ whole genome shotgun (WGS) entry which is preliminary data.</text>
</comment>
<dbReference type="HOGENOM" id="CLU_406624_0_0_1"/>
<dbReference type="STRING" id="1220162.K1VWM8"/>
<evidence type="ECO:0000256" key="1">
    <source>
        <dbReference type="ARBA" id="ARBA00004123"/>
    </source>
</evidence>
<proteinExistence type="predicted"/>
<keyword evidence="4" id="KW-0804">Transcription</keyword>
<feature type="compositionally biased region" description="Basic and acidic residues" evidence="6">
    <location>
        <begin position="481"/>
        <end position="543"/>
    </location>
</feature>
<feature type="compositionally biased region" description="Pro residues" evidence="6">
    <location>
        <begin position="557"/>
        <end position="567"/>
    </location>
</feature>
<feature type="region of interest" description="Disordered" evidence="6">
    <location>
        <begin position="433"/>
        <end position="466"/>
    </location>
</feature>
<dbReference type="InParanoid" id="K1VWM8"/>
<sequence length="676" mass="76045">MAMVANVLRFGCDPTPANLAKSDSLIDGIVGSLVPRVMQGFAEQLYVVVAHHCVVREMMSLQKFDQTLQAGVEETPLSPLLSCEALRRVAWAVFYLDAVIDGGRFGDHLTDITSFRIQLPCHEDAFLANENLRTEPLWPAPSARNPHSLGISAFVLKASVLRRRALHCAYRVSQKEDPVHVLQADIDAAGDEVAAFIDSLPERYVYSEDNMYMHRKRLPAYVILHLLRHNLYVILGRAKLLLHEMDPLRYKDLDKQARYQRIQHALPVAAILDEALKYDPVFDTHAGVHAYVTLESKLSLSRTELTPVILFEPRRLASHDAGIDPKSPEFARCIPPLLRVIRDLGRRSAMMKTMHIEAVHRLLRCDWLPLLEPYDLETFSTEYQPVGQDEAEYDFRDFRFAKLERARRYSQPNQALSSEALLEFRDRESDDEIVGGDIRGVSDVRSRPEERLSDLRASDRERGERYERDRFDRERFERGYERDPRMDRPEPRLDRDPRDARDARDPRDPRDRLERYDRPSDMRDSRDPRNHREMREMDPRDRPLPNSHSSHGGFTRPSPPPPPPLDPIPAGMSYLPLPPAVPITQPGDGDAHPWLALFDPTAGQQGLDDLSWMFSLGAVGVNAAGPGPTAPPAAAPVVGIGGGGGGGMGFPVNGAGPVSAPGPPGPPTTEFWKQVM</sequence>
<organism evidence="7 8">
    <name type="scientific">Trichosporon asahii var. asahii (strain CBS 8904)</name>
    <name type="common">Yeast</name>
    <dbReference type="NCBI Taxonomy" id="1220162"/>
    <lineage>
        <taxon>Eukaryota</taxon>
        <taxon>Fungi</taxon>
        <taxon>Dikarya</taxon>
        <taxon>Basidiomycota</taxon>
        <taxon>Agaricomycotina</taxon>
        <taxon>Tremellomycetes</taxon>
        <taxon>Trichosporonales</taxon>
        <taxon>Trichosporonaceae</taxon>
        <taxon>Trichosporon</taxon>
    </lineage>
</organism>
<feature type="region of interest" description="Disordered" evidence="6">
    <location>
        <begin position="481"/>
        <end position="573"/>
    </location>
</feature>
<evidence type="ECO:0000256" key="5">
    <source>
        <dbReference type="ARBA" id="ARBA00023242"/>
    </source>
</evidence>
<name>K1VWM8_TRIAC</name>
<evidence type="ECO:0000256" key="4">
    <source>
        <dbReference type="ARBA" id="ARBA00023163"/>
    </source>
</evidence>
<comment type="subcellular location">
    <subcellularLocation>
        <location evidence="1">Nucleus</location>
    </subcellularLocation>
</comment>
<dbReference type="InterPro" id="IPR050815">
    <property type="entry name" value="TF_fung"/>
</dbReference>
<dbReference type="GO" id="GO:0046872">
    <property type="term" value="F:metal ion binding"/>
    <property type="evidence" value="ECO:0007669"/>
    <property type="project" value="UniProtKB-KW"/>
</dbReference>